<dbReference type="GO" id="GO:0046872">
    <property type="term" value="F:metal ion binding"/>
    <property type="evidence" value="ECO:0007669"/>
    <property type="project" value="UniProtKB-KW"/>
</dbReference>
<name>A0A0F9FIZ5_9ZZZZ</name>
<keyword evidence="4" id="KW-0456">Lyase</keyword>
<protein>
    <recommendedName>
        <fullName evidence="6">6-pyruvoyl tetrahydrobiopterin synthase</fullName>
    </recommendedName>
</protein>
<dbReference type="PANTHER" id="PTHR12589">
    <property type="entry name" value="PYRUVOYL TETRAHYDROBIOPTERIN SYNTHASE"/>
    <property type="match status" value="1"/>
</dbReference>
<evidence type="ECO:0008006" key="6">
    <source>
        <dbReference type="Google" id="ProtNLM"/>
    </source>
</evidence>
<dbReference type="EMBL" id="LAZR01032369">
    <property type="protein sequence ID" value="KKL51077.1"/>
    <property type="molecule type" value="Genomic_DNA"/>
</dbReference>
<evidence type="ECO:0000256" key="3">
    <source>
        <dbReference type="ARBA" id="ARBA00022833"/>
    </source>
</evidence>
<dbReference type="PANTHER" id="PTHR12589:SF7">
    <property type="entry name" value="6-PYRUVOYL TETRAHYDROBIOPTERIN SYNTHASE"/>
    <property type="match status" value="1"/>
</dbReference>
<evidence type="ECO:0000256" key="2">
    <source>
        <dbReference type="ARBA" id="ARBA00022723"/>
    </source>
</evidence>
<proteinExistence type="predicted"/>
<evidence type="ECO:0000256" key="1">
    <source>
        <dbReference type="ARBA" id="ARBA00001947"/>
    </source>
</evidence>
<dbReference type="Gene3D" id="3.30.479.10">
    <property type="entry name" value="6-pyruvoyl tetrahydropterin synthase/QueD"/>
    <property type="match status" value="1"/>
</dbReference>
<feature type="non-terminal residue" evidence="5">
    <location>
        <position position="1"/>
    </location>
</feature>
<evidence type="ECO:0000313" key="5">
    <source>
        <dbReference type="EMBL" id="KKL51077.1"/>
    </source>
</evidence>
<dbReference type="InterPro" id="IPR038418">
    <property type="entry name" value="6-PTP_synth/QueD_sf"/>
</dbReference>
<keyword evidence="2" id="KW-0479">Metal-binding</keyword>
<keyword evidence="3" id="KW-0862">Zinc</keyword>
<comment type="cofactor">
    <cofactor evidence="1">
        <name>Zn(2+)</name>
        <dbReference type="ChEBI" id="CHEBI:29105"/>
    </cofactor>
</comment>
<sequence>SLPKAPEGHKCHQLHGHGYRIDIHVTGAVDPERGWIMDFGDLKKVVRPIIDSLDHKNLGDIPGLENPTSEILAKYIWDRISPNLPNLSAITIWETDTSRCIYRGR</sequence>
<dbReference type="InterPro" id="IPR007115">
    <property type="entry name" value="6-PTP_synth/QueD"/>
</dbReference>
<dbReference type="SUPFAM" id="SSF55620">
    <property type="entry name" value="Tetrahydrobiopterin biosynthesis enzymes-like"/>
    <property type="match status" value="1"/>
</dbReference>
<dbReference type="AlphaFoldDB" id="A0A0F9FIZ5"/>
<dbReference type="Pfam" id="PF01242">
    <property type="entry name" value="PTPS"/>
    <property type="match status" value="1"/>
</dbReference>
<accession>A0A0F9FIZ5</accession>
<gene>
    <name evidence="5" type="ORF">LCGC14_2299090</name>
</gene>
<dbReference type="PIRSF" id="PIRSF006113">
    <property type="entry name" value="PTP_synth"/>
    <property type="match status" value="1"/>
</dbReference>
<comment type="caution">
    <text evidence="5">The sequence shown here is derived from an EMBL/GenBank/DDBJ whole genome shotgun (WGS) entry which is preliminary data.</text>
</comment>
<organism evidence="5">
    <name type="scientific">marine sediment metagenome</name>
    <dbReference type="NCBI Taxonomy" id="412755"/>
    <lineage>
        <taxon>unclassified sequences</taxon>
        <taxon>metagenomes</taxon>
        <taxon>ecological metagenomes</taxon>
    </lineage>
</organism>
<evidence type="ECO:0000256" key="4">
    <source>
        <dbReference type="ARBA" id="ARBA00023239"/>
    </source>
</evidence>
<dbReference type="GO" id="GO:0070497">
    <property type="term" value="F:6-carboxytetrahydropterin synthase activity"/>
    <property type="evidence" value="ECO:0007669"/>
    <property type="project" value="TreeGrafter"/>
</dbReference>
<reference evidence="5" key="1">
    <citation type="journal article" date="2015" name="Nature">
        <title>Complex archaea that bridge the gap between prokaryotes and eukaryotes.</title>
        <authorList>
            <person name="Spang A."/>
            <person name="Saw J.H."/>
            <person name="Jorgensen S.L."/>
            <person name="Zaremba-Niedzwiedzka K."/>
            <person name="Martijn J."/>
            <person name="Lind A.E."/>
            <person name="van Eijk R."/>
            <person name="Schleper C."/>
            <person name="Guy L."/>
            <person name="Ettema T.J."/>
        </authorList>
    </citation>
    <scope>NUCLEOTIDE SEQUENCE</scope>
</reference>